<dbReference type="AlphaFoldDB" id="A0AAD5JKF0"/>
<dbReference type="SUPFAM" id="SSF63748">
    <property type="entry name" value="Tudor/PWWP/MBT"/>
    <property type="match status" value="1"/>
</dbReference>
<dbReference type="InterPro" id="IPR000313">
    <property type="entry name" value="PWWP_dom"/>
</dbReference>
<gene>
    <name evidence="2" type="ORF">LWI28_009880</name>
</gene>
<dbReference type="SMART" id="SM00293">
    <property type="entry name" value="PWWP"/>
    <property type="match status" value="1"/>
</dbReference>
<dbReference type="PANTHER" id="PTHR10688:SF5">
    <property type="entry name" value="PWWP DOMAIN-CONTAINING PROTEIN 1-RELATED"/>
    <property type="match status" value="1"/>
</dbReference>
<dbReference type="Gene3D" id="2.30.30.140">
    <property type="match status" value="1"/>
</dbReference>
<sequence>MELSFEKTGFISNKVCDVDCSGEGSGDTNRFEGSRVFDSETNCGEKIDSVIVAANTICSMSNEKLTEGDREMIDDCGKKAMERLGYRYEVGDMVWGKVRSYPWWPGQIFNEAFALPCARNGKREGSLLVAFFGDNSYRWFNPIELIPFDIHYVDKSKQTNGREFVNAVEEAEDEVRRRAALGLLCHCRNPNNFRETGVEGFVEVDGCGYKPGGLYSVKQIESARDGFKPVEMLSLLQELASTPYINMKRSISSIQNVAVVLAYRKAVFEEYDETYTQAFGVQPICNTDSSGALNPQEQLPSQASSDGLLTPKGSFSCFPNHKKSALSAGDHVVQRRGPPACIITELPGGNISTTPGPGHSSREAATTLKKKSVPEKIGSIKAILNGEANRVENCNVSQGFEQFQPRYLEVAKTNHHSKNVKMVCRTAPPSDAVLRGTVLVKSGDHSAEKPAVTKCLVEELHFQDALMVVSKKKRKKPVGPEYLHNHLKIAKKESSNGTPNTFSCNLVATELMADQRSTSCKISRFVGSLFALAVNRSHGDQHNTIPSVLQFFLHYRSTVYENYLVLPSEEEPELLEVPPAKSTVIDVDAKSPNNWTAKDLPPSLKPPKKRLKLHDFPNVAPNHISDCGKGASSEEPRKSKNLKALATVKKAGNGKLVKSLGRNERKKNVTVYPSKKPDFPTRAIEPTMILMQFPPQSAMPSVSELKARFARFGHLHSTPRVIWKSSTCQVVFKYESDAQAAYCYAVESKSLFGSAKVKYRLQALEVPSSKISKPCKELAGKSLDEVSPFKAMITGDPSKQRFMAPQHQLLHNQNSYLTENSKIDPTNTNTNTNGNTEKIDISAQMLSLMRRCSDIVAELKYSLGYIPLNL</sequence>
<reference evidence="2" key="1">
    <citation type="journal article" date="2022" name="Plant J.">
        <title>Strategies of tolerance reflected in two North American maple genomes.</title>
        <authorList>
            <person name="McEvoy S.L."/>
            <person name="Sezen U.U."/>
            <person name="Trouern-Trend A."/>
            <person name="McMahon S.M."/>
            <person name="Schaberg P.G."/>
            <person name="Yang J."/>
            <person name="Wegrzyn J.L."/>
            <person name="Swenson N.G."/>
        </authorList>
    </citation>
    <scope>NUCLEOTIDE SEQUENCE</scope>
    <source>
        <strain evidence="2">91603</strain>
    </source>
</reference>
<dbReference type="CDD" id="cd05162">
    <property type="entry name" value="PWWP"/>
    <property type="match status" value="1"/>
</dbReference>
<proteinExistence type="predicted"/>
<keyword evidence="3" id="KW-1185">Reference proteome</keyword>
<evidence type="ECO:0000313" key="2">
    <source>
        <dbReference type="EMBL" id="KAI9194881.1"/>
    </source>
</evidence>
<reference evidence="2" key="2">
    <citation type="submission" date="2023-02" db="EMBL/GenBank/DDBJ databases">
        <authorList>
            <person name="Swenson N.G."/>
            <person name="Wegrzyn J.L."/>
            <person name="Mcevoy S.L."/>
        </authorList>
    </citation>
    <scope>NUCLEOTIDE SEQUENCE</scope>
    <source>
        <strain evidence="2">91603</strain>
        <tissue evidence="2">Leaf</tissue>
    </source>
</reference>
<evidence type="ECO:0000259" key="1">
    <source>
        <dbReference type="PROSITE" id="PS50812"/>
    </source>
</evidence>
<dbReference type="EMBL" id="JAJSOW010000003">
    <property type="protein sequence ID" value="KAI9194881.1"/>
    <property type="molecule type" value="Genomic_DNA"/>
</dbReference>
<dbReference type="InterPro" id="IPR052657">
    <property type="entry name" value="PDP_family_Arabidopsis"/>
</dbReference>
<protein>
    <recommendedName>
        <fullName evidence="1">PWWP domain-containing protein</fullName>
    </recommendedName>
</protein>
<dbReference type="Pfam" id="PF00855">
    <property type="entry name" value="PWWP"/>
    <property type="match status" value="1"/>
</dbReference>
<accession>A0AAD5JKF0</accession>
<feature type="domain" description="PWWP" evidence="1">
    <location>
        <begin position="90"/>
        <end position="148"/>
    </location>
</feature>
<dbReference type="PROSITE" id="PS50812">
    <property type="entry name" value="PWWP"/>
    <property type="match status" value="1"/>
</dbReference>
<dbReference type="PANTHER" id="PTHR10688">
    <property type="entry name" value="PWWP DOMAIN-CONTAINING PROTEIN"/>
    <property type="match status" value="1"/>
</dbReference>
<dbReference type="Proteomes" id="UP001064489">
    <property type="component" value="Chromosome 1"/>
</dbReference>
<comment type="caution">
    <text evidence="2">The sequence shown here is derived from an EMBL/GenBank/DDBJ whole genome shotgun (WGS) entry which is preliminary data.</text>
</comment>
<name>A0AAD5JKF0_ACENE</name>
<organism evidence="2 3">
    <name type="scientific">Acer negundo</name>
    <name type="common">Box elder</name>
    <dbReference type="NCBI Taxonomy" id="4023"/>
    <lineage>
        <taxon>Eukaryota</taxon>
        <taxon>Viridiplantae</taxon>
        <taxon>Streptophyta</taxon>
        <taxon>Embryophyta</taxon>
        <taxon>Tracheophyta</taxon>
        <taxon>Spermatophyta</taxon>
        <taxon>Magnoliopsida</taxon>
        <taxon>eudicotyledons</taxon>
        <taxon>Gunneridae</taxon>
        <taxon>Pentapetalae</taxon>
        <taxon>rosids</taxon>
        <taxon>malvids</taxon>
        <taxon>Sapindales</taxon>
        <taxon>Sapindaceae</taxon>
        <taxon>Hippocastanoideae</taxon>
        <taxon>Acereae</taxon>
        <taxon>Acer</taxon>
    </lineage>
</organism>
<evidence type="ECO:0000313" key="3">
    <source>
        <dbReference type="Proteomes" id="UP001064489"/>
    </source>
</evidence>